<reference evidence="2" key="1">
    <citation type="submission" date="2020-01" db="EMBL/GenBank/DDBJ databases">
        <title>Development of genomics and gene disruption for Polysphondylium violaceum indicates a role for the polyketide synthase stlB in stalk morphogenesis.</title>
        <authorList>
            <person name="Narita B."/>
            <person name="Kawabe Y."/>
            <person name="Kin K."/>
            <person name="Saito T."/>
            <person name="Gibbs R."/>
            <person name="Kuspa A."/>
            <person name="Muzny D."/>
            <person name="Queller D."/>
            <person name="Richards S."/>
            <person name="Strassman J."/>
            <person name="Sucgang R."/>
            <person name="Worley K."/>
            <person name="Schaap P."/>
        </authorList>
    </citation>
    <scope>NUCLEOTIDE SEQUENCE</scope>
    <source>
        <strain evidence="2">QSvi11</strain>
    </source>
</reference>
<evidence type="ECO:0000256" key="1">
    <source>
        <dbReference type="SAM" id="MobiDB-lite"/>
    </source>
</evidence>
<feature type="region of interest" description="Disordered" evidence="1">
    <location>
        <begin position="104"/>
        <end position="128"/>
    </location>
</feature>
<comment type="caution">
    <text evidence="2">The sequence shown here is derived from an EMBL/GenBank/DDBJ whole genome shotgun (WGS) entry which is preliminary data.</text>
</comment>
<evidence type="ECO:0000313" key="2">
    <source>
        <dbReference type="EMBL" id="KAF2068211.1"/>
    </source>
</evidence>
<evidence type="ECO:0000313" key="3">
    <source>
        <dbReference type="Proteomes" id="UP000695562"/>
    </source>
</evidence>
<feature type="compositionally biased region" description="Low complexity" evidence="1">
    <location>
        <begin position="110"/>
        <end position="126"/>
    </location>
</feature>
<sequence>MNTDHLLQHKKDLETLTQLLSNNNNSTTTNNNNNNNNSIISNSLITQQSFNYVSSELILDDGEDDDDDDDFSGEGCCDFDDHYDEELLDTNPTIPPSIVSNIQENQKLKTSTTTTTTNSNSNNNTNPISRKLNSILESSIATNPPNTKKVKYSYNDFIEATDLNKDNLDPEKLELLKINEEYQNIIQKYIKQIEYAKARNAYLLVNILIHRDIYILD</sequence>
<proteinExistence type="predicted"/>
<name>A0A8J4PL98_9MYCE</name>
<keyword evidence="3" id="KW-1185">Reference proteome</keyword>
<protein>
    <submittedName>
        <fullName evidence="2">Uncharacterized protein</fullName>
    </submittedName>
</protein>
<dbReference type="Proteomes" id="UP000695562">
    <property type="component" value="Unassembled WGS sequence"/>
</dbReference>
<organism evidence="2 3">
    <name type="scientific">Polysphondylium violaceum</name>
    <dbReference type="NCBI Taxonomy" id="133409"/>
    <lineage>
        <taxon>Eukaryota</taxon>
        <taxon>Amoebozoa</taxon>
        <taxon>Evosea</taxon>
        <taxon>Eumycetozoa</taxon>
        <taxon>Dictyostelia</taxon>
        <taxon>Dictyosteliales</taxon>
        <taxon>Dictyosteliaceae</taxon>
        <taxon>Polysphondylium</taxon>
    </lineage>
</organism>
<accession>A0A8J4PL98</accession>
<dbReference type="AlphaFoldDB" id="A0A8J4PL98"/>
<gene>
    <name evidence="2" type="ORF">CYY_010465</name>
</gene>
<dbReference type="EMBL" id="AJWJ01001131">
    <property type="protein sequence ID" value="KAF2068211.1"/>
    <property type="molecule type" value="Genomic_DNA"/>
</dbReference>